<protein>
    <recommendedName>
        <fullName evidence="1">Calcineurin-like phosphoesterase domain-containing protein</fullName>
    </recommendedName>
</protein>
<dbReference type="AlphaFoldDB" id="E6QLS4"/>
<sequence length="164" mass="18130">MSTYSRYEKALSNRMRSSNTDATPLSLFIRNKIARHEANIHGLAPVAACRACKGRDFIVGDLHGCVGYLDTLMRHVGFDTSTDRLFSVGDLADRGPDSPGSLELLKQPWFYPVMGNHDAMLLAVLMEYAGLWPKLSAVDQARAEVYASAFFGNGGNWLDILFAR</sequence>
<dbReference type="PANTHER" id="PTHR42850">
    <property type="entry name" value="METALLOPHOSPHOESTERASE"/>
    <property type="match status" value="1"/>
</dbReference>
<gene>
    <name evidence="2" type="ORF">CARN6_1637</name>
</gene>
<feature type="domain" description="Calcineurin-like phosphoesterase" evidence="1">
    <location>
        <begin position="58"/>
        <end position="133"/>
    </location>
</feature>
<dbReference type="InterPro" id="IPR004843">
    <property type="entry name" value="Calcineurin-like_PHP"/>
</dbReference>
<evidence type="ECO:0000313" key="2">
    <source>
        <dbReference type="EMBL" id="CBI08195.1"/>
    </source>
</evidence>
<dbReference type="PANTHER" id="PTHR42850:SF11">
    <property type="entry name" value="BIS(5'-NUCLEOSYL)-TETRAPHOSPHATASE [SYMMETRICAL]"/>
    <property type="match status" value="1"/>
</dbReference>
<evidence type="ECO:0000259" key="1">
    <source>
        <dbReference type="Pfam" id="PF00149"/>
    </source>
</evidence>
<name>E6QLS4_9ZZZZ</name>
<reference evidence="2" key="1">
    <citation type="submission" date="2009-10" db="EMBL/GenBank/DDBJ databases">
        <title>Diversity of trophic interactions inside an arsenic-rich microbial ecosystem.</title>
        <authorList>
            <person name="Bertin P.N."/>
            <person name="Heinrich-Salmeron A."/>
            <person name="Pelletier E."/>
            <person name="Goulhen-Chollet F."/>
            <person name="Arsene-Ploetze F."/>
            <person name="Gallien S."/>
            <person name="Calteau A."/>
            <person name="Vallenet D."/>
            <person name="Casiot C."/>
            <person name="Chane-Woon-Ming B."/>
            <person name="Giloteaux L."/>
            <person name="Barakat M."/>
            <person name="Bonnefoy V."/>
            <person name="Bruneel O."/>
            <person name="Chandler M."/>
            <person name="Cleiss J."/>
            <person name="Duran R."/>
            <person name="Elbaz-Poulichet F."/>
            <person name="Fonknechten N."/>
            <person name="Lauga B."/>
            <person name="Mornico D."/>
            <person name="Ortet P."/>
            <person name="Schaeffer C."/>
            <person name="Siguier P."/>
            <person name="Alexander Thil Smith A."/>
            <person name="Van Dorsselaer A."/>
            <person name="Weissenbach J."/>
            <person name="Medigue C."/>
            <person name="Le Paslier D."/>
        </authorList>
    </citation>
    <scope>NUCLEOTIDE SEQUENCE</scope>
</reference>
<dbReference type="GO" id="GO:0016791">
    <property type="term" value="F:phosphatase activity"/>
    <property type="evidence" value="ECO:0007669"/>
    <property type="project" value="TreeGrafter"/>
</dbReference>
<dbReference type="GO" id="GO:0005737">
    <property type="term" value="C:cytoplasm"/>
    <property type="evidence" value="ECO:0007669"/>
    <property type="project" value="TreeGrafter"/>
</dbReference>
<proteinExistence type="predicted"/>
<dbReference type="GO" id="GO:0110154">
    <property type="term" value="P:RNA decapping"/>
    <property type="evidence" value="ECO:0007669"/>
    <property type="project" value="TreeGrafter"/>
</dbReference>
<dbReference type="EMBL" id="CABQ01000191">
    <property type="protein sequence ID" value="CBI08195.1"/>
    <property type="molecule type" value="Genomic_DNA"/>
</dbReference>
<dbReference type="InterPro" id="IPR050126">
    <property type="entry name" value="Ap4A_hydrolase"/>
</dbReference>
<dbReference type="SUPFAM" id="SSF56300">
    <property type="entry name" value="Metallo-dependent phosphatases"/>
    <property type="match status" value="1"/>
</dbReference>
<accession>E6QLS4</accession>
<dbReference type="InterPro" id="IPR029052">
    <property type="entry name" value="Metallo-depent_PP-like"/>
</dbReference>
<comment type="caution">
    <text evidence="2">The sequence shown here is derived from an EMBL/GenBank/DDBJ whole genome shotgun (WGS) entry which is preliminary data.</text>
</comment>
<dbReference type="GO" id="GO:0008803">
    <property type="term" value="F:bis(5'-nucleosyl)-tetraphosphatase (symmetrical) activity"/>
    <property type="evidence" value="ECO:0007669"/>
    <property type="project" value="TreeGrafter"/>
</dbReference>
<dbReference type="Gene3D" id="3.60.21.10">
    <property type="match status" value="1"/>
</dbReference>
<organism evidence="2">
    <name type="scientific">mine drainage metagenome</name>
    <dbReference type="NCBI Taxonomy" id="410659"/>
    <lineage>
        <taxon>unclassified sequences</taxon>
        <taxon>metagenomes</taxon>
        <taxon>ecological metagenomes</taxon>
    </lineage>
</organism>
<dbReference type="Pfam" id="PF00149">
    <property type="entry name" value="Metallophos"/>
    <property type="match status" value="1"/>
</dbReference>